<accession>A0AAW1RXT1</accession>
<sequence length="95" mass="10376">MAGRQAVEGPSTEPKSANLPAAQNPDLIIQAEGALLQPYPGDEDLDDGMRDFLGNLIEVCMVTKDPERTMAGLWRLGIGPWRAYTFTPENTTNQT</sequence>
<dbReference type="AlphaFoldDB" id="A0AAW1RXT1"/>
<feature type="region of interest" description="Disordered" evidence="1">
    <location>
        <begin position="1"/>
        <end position="24"/>
    </location>
</feature>
<organism evidence="2 3">
    <name type="scientific">Apatococcus fuscideae</name>
    <dbReference type="NCBI Taxonomy" id="2026836"/>
    <lineage>
        <taxon>Eukaryota</taxon>
        <taxon>Viridiplantae</taxon>
        <taxon>Chlorophyta</taxon>
        <taxon>core chlorophytes</taxon>
        <taxon>Trebouxiophyceae</taxon>
        <taxon>Chlorellales</taxon>
        <taxon>Chlorellaceae</taxon>
        <taxon>Apatococcus</taxon>
    </lineage>
</organism>
<reference evidence="2 3" key="1">
    <citation type="journal article" date="2024" name="Nat. Commun.">
        <title>Phylogenomics reveals the evolutionary origins of lichenization in chlorophyte algae.</title>
        <authorList>
            <person name="Puginier C."/>
            <person name="Libourel C."/>
            <person name="Otte J."/>
            <person name="Skaloud P."/>
            <person name="Haon M."/>
            <person name="Grisel S."/>
            <person name="Petersen M."/>
            <person name="Berrin J.G."/>
            <person name="Delaux P.M."/>
            <person name="Dal Grande F."/>
            <person name="Keller J."/>
        </authorList>
    </citation>
    <scope>NUCLEOTIDE SEQUENCE [LARGE SCALE GENOMIC DNA]</scope>
    <source>
        <strain evidence="2 3">SAG 2523</strain>
    </source>
</reference>
<dbReference type="EMBL" id="JALJOV010001887">
    <property type="protein sequence ID" value="KAK9838599.1"/>
    <property type="molecule type" value="Genomic_DNA"/>
</dbReference>
<keyword evidence="3" id="KW-1185">Reference proteome</keyword>
<comment type="caution">
    <text evidence="2">The sequence shown here is derived from an EMBL/GenBank/DDBJ whole genome shotgun (WGS) entry which is preliminary data.</text>
</comment>
<protein>
    <submittedName>
        <fullName evidence="2">Uncharacterized protein</fullName>
    </submittedName>
</protein>
<evidence type="ECO:0000313" key="3">
    <source>
        <dbReference type="Proteomes" id="UP001485043"/>
    </source>
</evidence>
<dbReference type="Proteomes" id="UP001485043">
    <property type="component" value="Unassembled WGS sequence"/>
</dbReference>
<evidence type="ECO:0000313" key="2">
    <source>
        <dbReference type="EMBL" id="KAK9838599.1"/>
    </source>
</evidence>
<evidence type="ECO:0000256" key="1">
    <source>
        <dbReference type="SAM" id="MobiDB-lite"/>
    </source>
</evidence>
<gene>
    <name evidence="2" type="ORF">WJX84_004354</name>
</gene>
<name>A0AAW1RXT1_9CHLO</name>
<proteinExistence type="predicted"/>